<evidence type="ECO:0000313" key="2">
    <source>
        <dbReference type="Proteomes" id="UP000694941"/>
    </source>
</evidence>
<feature type="domain" description="Apple" evidence="1">
    <location>
        <begin position="140"/>
        <end position="218"/>
    </location>
</feature>
<dbReference type="GeneID" id="111087707"/>
<dbReference type="Proteomes" id="UP000694941">
    <property type="component" value="Unplaced"/>
</dbReference>
<accession>A0ABM1T541</accession>
<dbReference type="SUPFAM" id="SSF57414">
    <property type="entry name" value="Hairpin loop containing domain-like"/>
    <property type="match status" value="1"/>
</dbReference>
<dbReference type="Gene3D" id="3.50.4.10">
    <property type="entry name" value="Hepatocyte Growth Factor"/>
    <property type="match status" value="1"/>
</dbReference>
<dbReference type="PROSITE" id="PS50948">
    <property type="entry name" value="PAN"/>
    <property type="match status" value="1"/>
</dbReference>
<sequence>MNYTVFSVWSFVSLANICTSKSPVFTTSYFYRLRAFNKTPETPLWSMASPAMRCLWLCLDLGDACFGWKYTESLRKCSVLTEVSDTEKPKNSEDVFLKPITCRNTNCLHGGECRNLPSPRLSSALAFLCRCRCGSCGVHCERLNFGRQKRRGIVENNIGRITAETPETCQTICLTTPACRSVDYARKDKRCYLNKVNHTEPRAKLEVFENIDYYYPVCMC</sequence>
<reference evidence="3" key="1">
    <citation type="submission" date="2025-08" db="UniProtKB">
        <authorList>
            <consortium name="RefSeq"/>
        </authorList>
    </citation>
    <scope>IDENTIFICATION</scope>
    <source>
        <tissue evidence="3">Muscle</tissue>
    </source>
</reference>
<name>A0ABM1T541_LIMPO</name>
<evidence type="ECO:0000259" key="1">
    <source>
        <dbReference type="PROSITE" id="PS50948"/>
    </source>
</evidence>
<dbReference type="SMART" id="SM00473">
    <property type="entry name" value="PAN_AP"/>
    <property type="match status" value="1"/>
</dbReference>
<proteinExistence type="predicted"/>
<evidence type="ECO:0000313" key="3">
    <source>
        <dbReference type="RefSeq" id="XP_022250997.1"/>
    </source>
</evidence>
<dbReference type="RefSeq" id="XP_022250997.1">
    <property type="nucleotide sequence ID" value="XM_022395289.1"/>
</dbReference>
<keyword evidence="2" id="KW-1185">Reference proteome</keyword>
<organism evidence="2 3">
    <name type="scientific">Limulus polyphemus</name>
    <name type="common">Atlantic horseshoe crab</name>
    <dbReference type="NCBI Taxonomy" id="6850"/>
    <lineage>
        <taxon>Eukaryota</taxon>
        <taxon>Metazoa</taxon>
        <taxon>Ecdysozoa</taxon>
        <taxon>Arthropoda</taxon>
        <taxon>Chelicerata</taxon>
        <taxon>Merostomata</taxon>
        <taxon>Xiphosura</taxon>
        <taxon>Limulidae</taxon>
        <taxon>Limulus</taxon>
    </lineage>
</organism>
<gene>
    <name evidence="3" type="primary">LOC111087707</name>
</gene>
<dbReference type="Pfam" id="PF00024">
    <property type="entry name" value="PAN_1"/>
    <property type="match status" value="1"/>
</dbReference>
<protein>
    <submittedName>
        <fullName evidence="3">Uncharacterized protein LOC111087707</fullName>
    </submittedName>
</protein>
<dbReference type="InterPro" id="IPR003609">
    <property type="entry name" value="Pan_app"/>
</dbReference>